<gene>
    <name evidence="5" type="ORF">DERP_003729</name>
</gene>
<dbReference type="EMBL" id="NJHN03000032">
    <property type="protein sequence ID" value="KAH9423450.1"/>
    <property type="molecule type" value="Genomic_DNA"/>
</dbReference>
<keyword evidence="3" id="KW-0519">Myristate</keyword>
<comment type="caution">
    <text evidence="5">The sequence shown here is derived from an EMBL/GenBank/DDBJ whole genome shotgun (WGS) entry which is preliminary data.</text>
</comment>
<dbReference type="Proteomes" id="UP000887458">
    <property type="component" value="Unassembled WGS sequence"/>
</dbReference>
<evidence type="ECO:0000256" key="1">
    <source>
        <dbReference type="ARBA" id="ARBA00010603"/>
    </source>
</evidence>
<dbReference type="PANTHER" id="PTHR12895:SF9">
    <property type="entry name" value="DYMECLIN"/>
    <property type="match status" value="1"/>
</dbReference>
<keyword evidence="6" id="KW-1185">Reference proteome</keyword>
<accession>A0ABQ8JLZ0</accession>
<proteinExistence type="inferred from homology"/>
<organism evidence="5 6">
    <name type="scientific">Dermatophagoides pteronyssinus</name>
    <name type="common">European house dust mite</name>
    <dbReference type="NCBI Taxonomy" id="6956"/>
    <lineage>
        <taxon>Eukaryota</taxon>
        <taxon>Metazoa</taxon>
        <taxon>Ecdysozoa</taxon>
        <taxon>Arthropoda</taxon>
        <taxon>Chelicerata</taxon>
        <taxon>Arachnida</taxon>
        <taxon>Acari</taxon>
        <taxon>Acariformes</taxon>
        <taxon>Sarcoptiformes</taxon>
        <taxon>Astigmata</taxon>
        <taxon>Psoroptidia</taxon>
        <taxon>Analgoidea</taxon>
        <taxon>Pyroglyphidae</taxon>
        <taxon>Dermatophagoidinae</taxon>
        <taxon>Dermatophagoides</taxon>
    </lineage>
</organism>
<keyword evidence="4" id="KW-0449">Lipoprotein</keyword>
<evidence type="ECO:0000313" key="5">
    <source>
        <dbReference type="EMBL" id="KAH9423450.1"/>
    </source>
</evidence>
<evidence type="ECO:0000313" key="6">
    <source>
        <dbReference type="Proteomes" id="UP000887458"/>
    </source>
</evidence>
<evidence type="ECO:0000256" key="4">
    <source>
        <dbReference type="ARBA" id="ARBA00023288"/>
    </source>
</evidence>
<evidence type="ECO:0000256" key="2">
    <source>
        <dbReference type="ARBA" id="ARBA00015736"/>
    </source>
</evidence>
<sequence length="718" mass="83095">MGTNLSSLKTIKQNDYINRLISNEHINPNDTKFWNEFLSFAFTNLDAICSDSNFMNENVIPLISKWLDNNQTSQNLGSIIQVFIQKVDILKKNSQKNNNVNNNIVIWHAYNLSFIMRNMFKYMIETYTEENVIKQCKLNHSLNGMTTNTNVKAENQQQQDENNNGTIMIEHLINALIEILVDLKLDDMNYNLHVESCKNFLVLLSVQMFLSRPSMKSVIYTIVMQRKCSIHALLLTKTLLQNFIQQLPAPIPPTGSIIFGLANGLWNALTLGYGGKKTDEDLIKEAILARESLLLLLVLTNHCTKDINPYREALFQCCDSSIELQSASTTTTTLTTNNEQNITGFKIDFGKLYRTLCQTLNDDQTTLLLYMLLHQNGHFKTFVLSRTTDLDQFLIPVLRILYNSPDRNSHHIYMSLIILLVLSEDNLYNSIIHDITIRNITWYTERNLTEISLGGLIILIIVRTIHFNMSRNRDRFLHTNLCATLANMSNHFKHLHNFVCQKMIALFEKISKKYFKLQQQQLKMQNGIDGNHHQITSNSGGENTTATTTITKSDVDTGEQSSSLIDDLKDITLFEEVLRTILEIINASLTKNMIANPNLIYTLLYNRKKFEPFLNQPLFQDIIGNIDTILTYFSQRIDSVQQTDRQLSVEEIFELIKQASLNWPKEKMKKFPELMFRYVEDDSPEDFFIPYIWSLVYRCSDIYWNSQNILLFNPVRNL</sequence>
<reference evidence="5 6" key="2">
    <citation type="journal article" date="2022" name="Mol. Biol. Evol.">
        <title>Comparative Genomics Reveals Insights into the Divergent Evolution of Astigmatic Mites and Household Pest Adaptations.</title>
        <authorList>
            <person name="Xiong Q."/>
            <person name="Wan A.T."/>
            <person name="Liu X."/>
            <person name="Fung C.S."/>
            <person name="Xiao X."/>
            <person name="Malainual N."/>
            <person name="Hou J."/>
            <person name="Wang L."/>
            <person name="Wang M."/>
            <person name="Yang K.Y."/>
            <person name="Cui Y."/>
            <person name="Leung E.L."/>
            <person name="Nong W."/>
            <person name="Shin S.K."/>
            <person name="Au S.W."/>
            <person name="Jeong K.Y."/>
            <person name="Chew F.T."/>
            <person name="Hui J.H."/>
            <person name="Leung T.F."/>
            <person name="Tungtrongchitr A."/>
            <person name="Zhong N."/>
            <person name="Liu Z."/>
            <person name="Tsui S.K."/>
        </authorList>
    </citation>
    <scope>NUCLEOTIDE SEQUENCE [LARGE SCALE GENOMIC DNA]</scope>
    <source>
        <strain evidence="5">Derp</strain>
    </source>
</reference>
<dbReference type="InterPro" id="IPR019142">
    <property type="entry name" value="Dymeclin"/>
</dbReference>
<dbReference type="PANTHER" id="PTHR12895">
    <property type="entry name" value="DYMECLIN"/>
    <property type="match status" value="1"/>
</dbReference>
<dbReference type="Pfam" id="PF09742">
    <property type="entry name" value="Dymeclin"/>
    <property type="match status" value="1"/>
</dbReference>
<name>A0ABQ8JLZ0_DERPT</name>
<comment type="similarity">
    <text evidence="1">Belongs to the dymeclin family.</text>
</comment>
<protein>
    <recommendedName>
        <fullName evidence="2">Dymeclin</fullName>
    </recommendedName>
</protein>
<reference evidence="5 6" key="1">
    <citation type="journal article" date="2018" name="J. Allergy Clin. Immunol.">
        <title>High-quality assembly of Dermatophagoides pteronyssinus genome and transcriptome reveals a wide range of novel allergens.</title>
        <authorList>
            <person name="Liu X.Y."/>
            <person name="Yang K.Y."/>
            <person name="Wang M.Q."/>
            <person name="Kwok J.S."/>
            <person name="Zeng X."/>
            <person name="Yang Z."/>
            <person name="Xiao X.J."/>
            <person name="Lau C.P."/>
            <person name="Li Y."/>
            <person name="Huang Z.M."/>
            <person name="Ba J.G."/>
            <person name="Yim A.K."/>
            <person name="Ouyang C.Y."/>
            <person name="Ngai S.M."/>
            <person name="Chan T.F."/>
            <person name="Leung E.L."/>
            <person name="Liu L."/>
            <person name="Liu Z.G."/>
            <person name="Tsui S.K."/>
        </authorList>
    </citation>
    <scope>NUCLEOTIDE SEQUENCE [LARGE SCALE GENOMIC DNA]</scope>
    <source>
        <strain evidence="5">Derp</strain>
    </source>
</reference>
<evidence type="ECO:0000256" key="3">
    <source>
        <dbReference type="ARBA" id="ARBA00022707"/>
    </source>
</evidence>